<protein>
    <submittedName>
        <fullName evidence="2">Uncharacterized protein</fullName>
    </submittedName>
</protein>
<sequence length="221" mass="23567">MCVPEPTKTQQSQTAVRGGDGDADARPGQLSLLASPLAMAYASSHMLAGWLGYYGYCPAIRIHRAILLSSRPGSPSRPIASRHLAESVRPPFSPPCSVRKAARCLVGCKRWPSNCSVTRLGRDLHSRLPLLSSLLTLSPSPALLLCGNFASLPTSPKDFGDSVSNSLPGQSETSATSQRSQARSPSVQRSLAQTPAYASVRYHRVIPCILITGIVKSSNPF</sequence>
<organism evidence="2 3">
    <name type="scientific">Rhodotorula mucilaginosa</name>
    <name type="common">Yeast</name>
    <name type="synonym">Rhodotorula rubra</name>
    <dbReference type="NCBI Taxonomy" id="5537"/>
    <lineage>
        <taxon>Eukaryota</taxon>
        <taxon>Fungi</taxon>
        <taxon>Dikarya</taxon>
        <taxon>Basidiomycota</taxon>
        <taxon>Pucciniomycotina</taxon>
        <taxon>Microbotryomycetes</taxon>
        <taxon>Sporidiobolales</taxon>
        <taxon>Sporidiobolaceae</taxon>
        <taxon>Rhodotorula</taxon>
    </lineage>
</organism>
<evidence type="ECO:0000256" key="1">
    <source>
        <dbReference type="SAM" id="MobiDB-lite"/>
    </source>
</evidence>
<comment type="caution">
    <text evidence="2">The sequence shown here is derived from an EMBL/GenBank/DDBJ whole genome shotgun (WGS) entry which is preliminary data.</text>
</comment>
<keyword evidence="3" id="KW-1185">Reference proteome</keyword>
<reference evidence="2 3" key="1">
    <citation type="submission" date="2020-11" db="EMBL/GenBank/DDBJ databases">
        <title>Kefir isolates.</title>
        <authorList>
            <person name="Marcisauskas S."/>
            <person name="Kim Y."/>
            <person name="Blasche S."/>
        </authorList>
    </citation>
    <scope>NUCLEOTIDE SEQUENCE [LARGE SCALE GENOMIC DNA]</scope>
    <source>
        <strain evidence="2 3">KR</strain>
    </source>
</reference>
<dbReference type="Proteomes" id="UP000777482">
    <property type="component" value="Unassembled WGS sequence"/>
</dbReference>
<evidence type="ECO:0000313" key="2">
    <source>
        <dbReference type="EMBL" id="KAG0665181.1"/>
    </source>
</evidence>
<name>A0A9P6W6C8_RHOMI</name>
<evidence type="ECO:0000313" key="3">
    <source>
        <dbReference type="Proteomes" id="UP000777482"/>
    </source>
</evidence>
<gene>
    <name evidence="2" type="ORF">C6P46_000278</name>
</gene>
<dbReference type="AlphaFoldDB" id="A0A9P6W6C8"/>
<feature type="region of interest" description="Disordered" evidence="1">
    <location>
        <begin position="160"/>
        <end position="188"/>
    </location>
</feature>
<proteinExistence type="predicted"/>
<accession>A0A9P6W6C8</accession>
<feature type="region of interest" description="Disordered" evidence="1">
    <location>
        <begin position="1"/>
        <end position="23"/>
    </location>
</feature>
<feature type="compositionally biased region" description="Polar residues" evidence="1">
    <location>
        <begin position="162"/>
        <end position="188"/>
    </location>
</feature>
<dbReference type="EMBL" id="PUHQ01000010">
    <property type="protein sequence ID" value="KAG0665181.1"/>
    <property type="molecule type" value="Genomic_DNA"/>
</dbReference>